<dbReference type="SUPFAM" id="SSF82607">
    <property type="entry name" value="YbaB-like"/>
    <property type="match status" value="1"/>
</dbReference>
<evidence type="ECO:0000313" key="1">
    <source>
        <dbReference type="EMBL" id="MDP9849387.1"/>
    </source>
</evidence>
<evidence type="ECO:0000313" key="2">
    <source>
        <dbReference type="Proteomes" id="UP001225356"/>
    </source>
</evidence>
<accession>A0ABT9QRL5</accession>
<keyword evidence="2" id="KW-1185">Reference proteome</keyword>
<keyword evidence="1" id="KW-0238">DNA-binding</keyword>
<comment type="caution">
    <text evidence="1">The sequence shown here is derived from an EMBL/GenBank/DDBJ whole genome shotgun (WGS) entry which is preliminary data.</text>
</comment>
<dbReference type="EMBL" id="JAUSQU010000001">
    <property type="protein sequence ID" value="MDP9849387.1"/>
    <property type="molecule type" value="Genomic_DNA"/>
</dbReference>
<proteinExistence type="predicted"/>
<sequence>MNPNRQIAAFGSGKEGAVPELLREVNGWLDGFTGALRELNEQEVEGRDADGQVLAKVTGSGRLLAVTVDPRVMHALDHVALGEAVCQAIQEARAAAATAMTETIADLTGQPTGDPSDVRTPDDPLAPYIQALLGKE</sequence>
<dbReference type="RefSeq" id="WP_307567210.1">
    <property type="nucleotide sequence ID" value="NZ_JAUSQU010000001.1"/>
</dbReference>
<protein>
    <submittedName>
        <fullName evidence="1">DNA-binding protein YbaB</fullName>
    </submittedName>
</protein>
<dbReference type="InterPro" id="IPR036894">
    <property type="entry name" value="YbaB-like_sf"/>
</dbReference>
<dbReference type="InterPro" id="IPR004401">
    <property type="entry name" value="YbaB/EbfC"/>
</dbReference>
<reference evidence="1 2" key="1">
    <citation type="submission" date="2023-07" db="EMBL/GenBank/DDBJ databases">
        <title>Sequencing the genomes of 1000 actinobacteria strains.</title>
        <authorList>
            <person name="Klenk H.-P."/>
        </authorList>
    </citation>
    <scope>NUCLEOTIDE SEQUENCE [LARGE SCALE GENOMIC DNA]</scope>
    <source>
        <strain evidence="1 2">DSM 46740</strain>
    </source>
</reference>
<dbReference type="Gene3D" id="3.30.1310.10">
    <property type="entry name" value="Nucleoid-associated protein YbaB-like domain"/>
    <property type="match status" value="1"/>
</dbReference>
<organism evidence="1 2">
    <name type="scientific">Streptosporangium lutulentum</name>
    <dbReference type="NCBI Taxonomy" id="1461250"/>
    <lineage>
        <taxon>Bacteria</taxon>
        <taxon>Bacillati</taxon>
        <taxon>Actinomycetota</taxon>
        <taxon>Actinomycetes</taxon>
        <taxon>Streptosporangiales</taxon>
        <taxon>Streptosporangiaceae</taxon>
        <taxon>Streptosporangium</taxon>
    </lineage>
</organism>
<name>A0ABT9QRL5_9ACTN</name>
<dbReference type="Proteomes" id="UP001225356">
    <property type="component" value="Unassembled WGS sequence"/>
</dbReference>
<dbReference type="Pfam" id="PF02575">
    <property type="entry name" value="YbaB_DNA_bd"/>
    <property type="match status" value="1"/>
</dbReference>
<gene>
    <name evidence="1" type="ORF">J2853_008598</name>
</gene>
<dbReference type="GO" id="GO:0003677">
    <property type="term" value="F:DNA binding"/>
    <property type="evidence" value="ECO:0007669"/>
    <property type="project" value="UniProtKB-KW"/>
</dbReference>